<evidence type="ECO:0000256" key="1">
    <source>
        <dbReference type="ARBA" id="ARBA00001946"/>
    </source>
</evidence>
<evidence type="ECO:0000256" key="4">
    <source>
        <dbReference type="ARBA" id="ARBA00022842"/>
    </source>
</evidence>
<dbReference type="InterPro" id="IPR008949">
    <property type="entry name" value="Isoprenoid_synthase_dom_sf"/>
</dbReference>
<dbReference type="PANTHER" id="PTHR35201">
    <property type="entry name" value="TERPENE SYNTHASE"/>
    <property type="match status" value="1"/>
</dbReference>
<evidence type="ECO:0000256" key="2">
    <source>
        <dbReference type="ARBA" id="ARBA00006333"/>
    </source>
</evidence>
<keyword evidence="5 6" id="KW-0456">Lyase</keyword>
<keyword evidence="3 6" id="KW-0479">Metal-binding</keyword>
<dbReference type="PANTHER" id="PTHR35201:SF4">
    <property type="entry name" value="BETA-PINACENE SYNTHASE-RELATED"/>
    <property type="match status" value="1"/>
</dbReference>
<sequence length="347" mass="40226">MPMRLPRQFLLPDLLAMCPLKGSFNPHYRDAAAESSDWINSYNVFTDRKRAYFVQGCNELLVAHCYPYASFECFRTCCDFVNLLFVVDEVSDEQNGRDAAVTGNIFLEAMRDPEYRNSSKISLITKDFRERYFRRAGPIASARFLEHCGDYIRAVSTEAELRERGEVLDVDDFVALRRDNSAVILCFDLFEYALGIELPEEVVEDEMFREMYWAATDLVCWANDVYSWNMEQSKGIGGNNIVTVLMKHRNMSLQAACDYVGTYCEHLMERYLWARERLPSWGLELDRDVAQYTEACGHWIKGNLDWSFETIRYFGVAHAEIKKTRLVTLLRPNNPEEFDSDSSCDSD</sequence>
<proteinExistence type="inferred from homology"/>
<dbReference type="Proteomes" id="UP001437256">
    <property type="component" value="Unassembled WGS sequence"/>
</dbReference>
<keyword evidence="8" id="KW-1185">Reference proteome</keyword>
<dbReference type="InterPro" id="IPR034686">
    <property type="entry name" value="Terpene_cyclase-like_2"/>
</dbReference>
<accession>A0ABR2ZV29</accession>
<gene>
    <name evidence="7" type="primary">STS10</name>
    <name evidence="7" type="ORF">AAF712_007769</name>
</gene>
<reference evidence="7 8" key="1">
    <citation type="submission" date="2024-05" db="EMBL/GenBank/DDBJ databases">
        <title>A draft genome resource for the thread blight pathogen Marasmius tenuissimus strain MS-2.</title>
        <authorList>
            <person name="Yulfo-Soto G.E."/>
            <person name="Baruah I.K."/>
            <person name="Amoako-Attah I."/>
            <person name="Bukari Y."/>
            <person name="Meinhardt L.W."/>
            <person name="Bailey B.A."/>
            <person name="Cohen S.P."/>
        </authorList>
    </citation>
    <scope>NUCLEOTIDE SEQUENCE [LARGE SCALE GENOMIC DNA]</scope>
    <source>
        <strain evidence="7 8">MS-2</strain>
    </source>
</reference>
<dbReference type="Pfam" id="PF19086">
    <property type="entry name" value="Terpene_syn_C_2"/>
    <property type="match status" value="1"/>
</dbReference>
<comment type="cofactor">
    <cofactor evidence="1 6">
        <name>Mg(2+)</name>
        <dbReference type="ChEBI" id="CHEBI:18420"/>
    </cofactor>
</comment>
<dbReference type="SFLD" id="SFLDG01020">
    <property type="entry name" value="Terpene_Cyclase_Like_2"/>
    <property type="match status" value="1"/>
</dbReference>
<evidence type="ECO:0000313" key="8">
    <source>
        <dbReference type="Proteomes" id="UP001437256"/>
    </source>
</evidence>
<evidence type="ECO:0000256" key="6">
    <source>
        <dbReference type="RuleBase" id="RU366034"/>
    </source>
</evidence>
<dbReference type="SUPFAM" id="SSF48576">
    <property type="entry name" value="Terpenoid synthases"/>
    <property type="match status" value="1"/>
</dbReference>
<dbReference type="Gene3D" id="1.10.600.10">
    <property type="entry name" value="Farnesyl Diphosphate Synthase"/>
    <property type="match status" value="1"/>
</dbReference>
<comment type="similarity">
    <text evidence="2 6">Belongs to the terpene synthase family.</text>
</comment>
<organism evidence="7 8">
    <name type="scientific">Marasmius tenuissimus</name>
    <dbReference type="NCBI Taxonomy" id="585030"/>
    <lineage>
        <taxon>Eukaryota</taxon>
        <taxon>Fungi</taxon>
        <taxon>Dikarya</taxon>
        <taxon>Basidiomycota</taxon>
        <taxon>Agaricomycotina</taxon>
        <taxon>Agaricomycetes</taxon>
        <taxon>Agaricomycetidae</taxon>
        <taxon>Agaricales</taxon>
        <taxon>Marasmiineae</taxon>
        <taxon>Marasmiaceae</taxon>
        <taxon>Marasmius</taxon>
    </lineage>
</organism>
<dbReference type="EMBL" id="JBBXMP010000050">
    <property type="protein sequence ID" value="KAL0065258.1"/>
    <property type="molecule type" value="Genomic_DNA"/>
</dbReference>
<dbReference type="EC" id="4.2.3.-" evidence="6"/>
<protein>
    <recommendedName>
        <fullName evidence="6">Terpene synthase</fullName>
        <ecNumber evidence="6">4.2.3.-</ecNumber>
    </recommendedName>
</protein>
<comment type="caution">
    <text evidence="7">The sequence shown here is derived from an EMBL/GenBank/DDBJ whole genome shotgun (WGS) entry which is preliminary data.</text>
</comment>
<evidence type="ECO:0000313" key="7">
    <source>
        <dbReference type="EMBL" id="KAL0065258.1"/>
    </source>
</evidence>
<dbReference type="SFLD" id="SFLDS00005">
    <property type="entry name" value="Isoprenoid_Synthase_Type_I"/>
    <property type="match status" value="1"/>
</dbReference>
<evidence type="ECO:0000256" key="3">
    <source>
        <dbReference type="ARBA" id="ARBA00022723"/>
    </source>
</evidence>
<evidence type="ECO:0000256" key="5">
    <source>
        <dbReference type="ARBA" id="ARBA00023239"/>
    </source>
</evidence>
<keyword evidence="4 6" id="KW-0460">Magnesium</keyword>
<name>A0ABR2ZV29_9AGAR</name>